<dbReference type="STRING" id="763406.A0A1E3NFP2"/>
<dbReference type="OrthoDB" id="10255128at2759"/>
<dbReference type="GeneID" id="30181254"/>
<dbReference type="GO" id="GO:0008289">
    <property type="term" value="F:lipid binding"/>
    <property type="evidence" value="ECO:0007669"/>
    <property type="project" value="TreeGrafter"/>
</dbReference>
<evidence type="ECO:0000256" key="2">
    <source>
        <dbReference type="PROSITE-ProRule" id="PRU00192"/>
    </source>
</evidence>
<dbReference type="PROSITE" id="PS50002">
    <property type="entry name" value="SH3"/>
    <property type="match status" value="1"/>
</dbReference>
<dbReference type="InterPro" id="IPR046982">
    <property type="entry name" value="BIN3/RVS161-like"/>
</dbReference>
<dbReference type="SMART" id="SM00326">
    <property type="entry name" value="SH3"/>
    <property type="match status" value="1"/>
</dbReference>
<proteinExistence type="predicted"/>
<dbReference type="SUPFAM" id="SSF50044">
    <property type="entry name" value="SH3-domain"/>
    <property type="match status" value="1"/>
</dbReference>
<evidence type="ECO:0000313" key="4">
    <source>
        <dbReference type="EMBL" id="ODQ44932.1"/>
    </source>
</evidence>
<protein>
    <recommendedName>
        <fullName evidence="3">SH3 domain-containing protein</fullName>
    </recommendedName>
</protein>
<evidence type="ECO:0000313" key="5">
    <source>
        <dbReference type="Proteomes" id="UP000094455"/>
    </source>
</evidence>
<feature type="domain" description="SH3" evidence="3">
    <location>
        <begin position="255"/>
        <end position="315"/>
    </location>
</feature>
<accession>A0A1E3NFP2</accession>
<dbReference type="GO" id="GO:0030479">
    <property type="term" value="C:actin cortical patch"/>
    <property type="evidence" value="ECO:0007669"/>
    <property type="project" value="TreeGrafter"/>
</dbReference>
<dbReference type="SUPFAM" id="SSF103657">
    <property type="entry name" value="BAR/IMD domain-like"/>
    <property type="match status" value="1"/>
</dbReference>
<dbReference type="EMBL" id="KV454005">
    <property type="protein sequence ID" value="ODQ44932.1"/>
    <property type="molecule type" value="Genomic_DNA"/>
</dbReference>
<evidence type="ECO:0000259" key="3">
    <source>
        <dbReference type="PROSITE" id="PS50002"/>
    </source>
</evidence>
<gene>
    <name evidence="4" type="ORF">PICMEDRAFT_73733</name>
</gene>
<sequence length="315" mass="36741">MDGLTKAQIQHAKEAIQHYEGLQDAIRRHEASINEFTGHLFLMLVKFEEIIGAERVQVSPIVKPIQADVATRVSQFKSRIDHVLTDYLKLVKNIQKVFKEKGYLELDLRKYTSDNKKLKEKPQLLDKEYKRIFENQRKIEESREKLDNLNNVLKAELPSFLVLSNEIAKCISVIIFFHLHDLYKSMFDSFSLAKRFFPNIDLNNIYFENNTRKVKEVQKSICERLESLQMFNHYSNLYNVTPSEDAGKELVLCLKSSKLGKALYSFEGERRTDLSFSKGDYVTVLEESPTGWWKGRLVKNGATGNFPFNYFSFQE</sequence>
<dbReference type="PRINTS" id="PR00452">
    <property type="entry name" value="SH3DOMAIN"/>
</dbReference>
<dbReference type="Gene3D" id="2.30.30.40">
    <property type="entry name" value="SH3 Domains"/>
    <property type="match status" value="1"/>
</dbReference>
<dbReference type="GO" id="GO:0051666">
    <property type="term" value="P:actin cortical patch localization"/>
    <property type="evidence" value="ECO:0007669"/>
    <property type="project" value="InterPro"/>
</dbReference>
<dbReference type="Proteomes" id="UP000094455">
    <property type="component" value="Unassembled WGS sequence"/>
</dbReference>
<organism evidence="4 5">
    <name type="scientific">Pichia membranifaciens NRRL Y-2026</name>
    <dbReference type="NCBI Taxonomy" id="763406"/>
    <lineage>
        <taxon>Eukaryota</taxon>
        <taxon>Fungi</taxon>
        <taxon>Dikarya</taxon>
        <taxon>Ascomycota</taxon>
        <taxon>Saccharomycotina</taxon>
        <taxon>Pichiomycetes</taxon>
        <taxon>Pichiales</taxon>
        <taxon>Pichiaceae</taxon>
        <taxon>Pichia</taxon>
    </lineage>
</organism>
<dbReference type="AlphaFoldDB" id="A0A1E3NFP2"/>
<dbReference type="GO" id="GO:0006897">
    <property type="term" value="P:endocytosis"/>
    <property type="evidence" value="ECO:0007669"/>
    <property type="project" value="InterPro"/>
</dbReference>
<dbReference type="InterPro" id="IPR027267">
    <property type="entry name" value="AH/BAR_dom_sf"/>
</dbReference>
<evidence type="ECO:0000256" key="1">
    <source>
        <dbReference type="ARBA" id="ARBA00022443"/>
    </source>
</evidence>
<dbReference type="Gene3D" id="1.20.1270.60">
    <property type="entry name" value="Arfaptin homology (AH) domain/BAR domain"/>
    <property type="match status" value="1"/>
</dbReference>
<name>A0A1E3NFP2_9ASCO</name>
<reference evidence="4 5" key="1">
    <citation type="journal article" date="2016" name="Proc. Natl. Acad. Sci. U.S.A.">
        <title>Comparative genomics of biotechnologically important yeasts.</title>
        <authorList>
            <person name="Riley R."/>
            <person name="Haridas S."/>
            <person name="Wolfe K.H."/>
            <person name="Lopes M.R."/>
            <person name="Hittinger C.T."/>
            <person name="Goeker M."/>
            <person name="Salamov A.A."/>
            <person name="Wisecaver J.H."/>
            <person name="Long T.M."/>
            <person name="Calvey C.H."/>
            <person name="Aerts A.L."/>
            <person name="Barry K.W."/>
            <person name="Choi C."/>
            <person name="Clum A."/>
            <person name="Coughlan A.Y."/>
            <person name="Deshpande S."/>
            <person name="Douglass A.P."/>
            <person name="Hanson S.J."/>
            <person name="Klenk H.-P."/>
            <person name="LaButti K.M."/>
            <person name="Lapidus A."/>
            <person name="Lindquist E.A."/>
            <person name="Lipzen A.M."/>
            <person name="Meier-Kolthoff J.P."/>
            <person name="Ohm R.A."/>
            <person name="Otillar R.P."/>
            <person name="Pangilinan J.L."/>
            <person name="Peng Y."/>
            <person name="Rokas A."/>
            <person name="Rosa C.A."/>
            <person name="Scheuner C."/>
            <person name="Sibirny A.A."/>
            <person name="Slot J.C."/>
            <person name="Stielow J.B."/>
            <person name="Sun H."/>
            <person name="Kurtzman C.P."/>
            <person name="Blackwell M."/>
            <person name="Grigoriev I.V."/>
            <person name="Jeffries T.W."/>
        </authorList>
    </citation>
    <scope>NUCLEOTIDE SEQUENCE [LARGE SCALE GENOMIC DNA]</scope>
    <source>
        <strain evidence="4 5">NRRL Y-2026</strain>
    </source>
</reference>
<dbReference type="PANTHER" id="PTHR47174:SF1">
    <property type="entry name" value="REDUCED VIABILITY UPON STARVATION PROTEIN 167"/>
    <property type="match status" value="1"/>
</dbReference>
<dbReference type="PANTHER" id="PTHR47174">
    <property type="entry name" value="BRIDGING INTEGRATOR 3"/>
    <property type="match status" value="1"/>
</dbReference>
<dbReference type="GO" id="GO:0043332">
    <property type="term" value="C:mating projection tip"/>
    <property type="evidence" value="ECO:0007669"/>
    <property type="project" value="TreeGrafter"/>
</dbReference>
<keyword evidence="5" id="KW-1185">Reference proteome</keyword>
<dbReference type="GO" id="GO:0031097">
    <property type="term" value="C:medial cortex"/>
    <property type="evidence" value="ECO:0007669"/>
    <property type="project" value="TreeGrafter"/>
</dbReference>
<dbReference type="GO" id="GO:1990528">
    <property type="term" value="C:Rvs161p-Rvs167p complex"/>
    <property type="evidence" value="ECO:0007669"/>
    <property type="project" value="TreeGrafter"/>
</dbReference>
<dbReference type="GO" id="GO:0097320">
    <property type="term" value="P:plasma membrane tubulation"/>
    <property type="evidence" value="ECO:0007669"/>
    <property type="project" value="TreeGrafter"/>
</dbReference>
<dbReference type="RefSeq" id="XP_019016045.1">
    <property type="nucleotide sequence ID" value="XM_019164567.1"/>
</dbReference>
<dbReference type="CDD" id="cd00174">
    <property type="entry name" value="SH3"/>
    <property type="match status" value="1"/>
</dbReference>
<dbReference type="Pfam" id="PF00018">
    <property type="entry name" value="SH3_1"/>
    <property type="match status" value="1"/>
</dbReference>
<dbReference type="InterPro" id="IPR001452">
    <property type="entry name" value="SH3_domain"/>
</dbReference>
<keyword evidence="1 2" id="KW-0728">SH3 domain</keyword>
<dbReference type="InterPro" id="IPR036028">
    <property type="entry name" value="SH3-like_dom_sf"/>
</dbReference>